<evidence type="ECO:0000256" key="1">
    <source>
        <dbReference type="SAM" id="Phobius"/>
    </source>
</evidence>
<dbReference type="HOGENOM" id="CLU_044070_0_0_9"/>
<dbReference type="EMBL" id="CP003235">
    <property type="protein sequence ID" value="AFC33505.1"/>
    <property type="molecule type" value="Genomic_DNA"/>
</dbReference>
<feature type="transmembrane region" description="Helical" evidence="1">
    <location>
        <begin position="404"/>
        <end position="425"/>
    </location>
</feature>
<organism evidence="2 3">
    <name type="scientific">Paenibacillus mucilaginosus 3016</name>
    <dbReference type="NCBI Taxonomy" id="1116391"/>
    <lineage>
        <taxon>Bacteria</taxon>
        <taxon>Bacillati</taxon>
        <taxon>Bacillota</taxon>
        <taxon>Bacilli</taxon>
        <taxon>Bacillales</taxon>
        <taxon>Paenibacillaceae</taxon>
        <taxon>Paenibacillus</taxon>
    </lineage>
</organism>
<evidence type="ECO:0008006" key="4">
    <source>
        <dbReference type="Google" id="ProtNLM"/>
    </source>
</evidence>
<keyword evidence="3" id="KW-1185">Reference proteome</keyword>
<gene>
    <name evidence="2" type="ORF">PM3016_6908</name>
</gene>
<sequence length="482" mass="56929">MTPTIPADQPLQFVLHQFIFPFSLDRHSRDQVKHQMMKDGFHPFYLQNLSLEDAFYGEDFRVSHHNLERYYLPFTNRILFPRRDEDEGLRRFSKSMSLPCRMDTESGSIRFTIHSVDVILCPFDIGFITLRTELDRQDLHYTQALEFAGRFRVLQNLKDQQKRTLLTVDEGDAYQEVEDLIFHKLVPGMMPYMDKTELKESYFEKLPFFVDERMFVHSLYAFDQEQEITDIDLYRGSRIDGTDEEGRPYISASNSDYISRYCRKHAYDRWAPHTYYLTEETSFVCLTNQEHQAAAAIGSHMCGEYYYAILLNLFYKIVLLKLSTRYSHVQLEKNQDEIEELIRAITLFSAKYYFLEVVSQSQGKDIFLQVKDHLGSDHLFKEVKETLSDLYTYQEDFTSKRSSYLLQILTIYTVISGIYGMNQVIEDLKGDIDWSKVQEYSSFEYIALGVTLTGIVVSFGLGMHTIYRLYRGWRKRKELKKL</sequence>
<keyword evidence="1" id="KW-1133">Transmembrane helix</keyword>
<keyword evidence="1" id="KW-0812">Transmembrane</keyword>
<protein>
    <recommendedName>
        <fullName evidence="4">Group-specific protein</fullName>
    </recommendedName>
</protein>
<dbReference type="AlphaFoldDB" id="H6NQN7"/>
<feature type="transmembrane region" description="Helical" evidence="1">
    <location>
        <begin position="445"/>
        <end position="470"/>
    </location>
</feature>
<dbReference type="Proteomes" id="UP000007523">
    <property type="component" value="Chromosome"/>
</dbReference>
<evidence type="ECO:0000313" key="3">
    <source>
        <dbReference type="Proteomes" id="UP000007523"/>
    </source>
</evidence>
<name>H6NQN7_9BACL</name>
<reference evidence="2 3" key="1">
    <citation type="journal article" date="2012" name="J. Bacteriol.">
        <title>Complete Genome Sequence of Paenibacillus mucilaginosus 3016, a Bacterium Functional as Microbial Fertilizer.</title>
        <authorList>
            <person name="Ma M."/>
            <person name="Wang Z."/>
            <person name="Li L."/>
            <person name="Jiang X."/>
            <person name="Guan D."/>
            <person name="Cao F."/>
            <person name="Chen H."/>
            <person name="Wang X."/>
            <person name="Shen D."/>
            <person name="Du B."/>
            <person name="Li J."/>
        </authorList>
    </citation>
    <scope>NUCLEOTIDE SEQUENCE [LARGE SCALE GENOMIC DNA]</scope>
    <source>
        <strain evidence="2 3">3016</strain>
    </source>
</reference>
<dbReference type="STRING" id="1116391.PM3016_6908"/>
<accession>H6NQN7</accession>
<dbReference type="KEGG" id="pmq:PM3016_6908"/>
<dbReference type="RefSeq" id="WP_014372480.1">
    <property type="nucleotide sequence ID" value="NC_016935.1"/>
</dbReference>
<evidence type="ECO:0000313" key="2">
    <source>
        <dbReference type="EMBL" id="AFC33505.1"/>
    </source>
</evidence>
<proteinExistence type="predicted"/>
<keyword evidence="1" id="KW-0472">Membrane</keyword>